<dbReference type="OrthoDB" id="10378183at2759"/>
<dbReference type="KEGG" id="pfj:MYCFIDRAFT_209460"/>
<feature type="chain" id="PRO_5004109595" description="Small secreted protein" evidence="1">
    <location>
        <begin position="20"/>
        <end position="130"/>
    </location>
</feature>
<evidence type="ECO:0000313" key="2">
    <source>
        <dbReference type="EMBL" id="EME87264.1"/>
    </source>
</evidence>
<dbReference type="AlphaFoldDB" id="N1Q5Q2"/>
<dbReference type="EMBL" id="KB446555">
    <property type="protein sequence ID" value="EME87264.1"/>
    <property type="molecule type" value="Genomic_DNA"/>
</dbReference>
<accession>N1Q5Q2</accession>
<dbReference type="HOGENOM" id="CLU_1939059_0_0_1"/>
<feature type="signal peptide" evidence="1">
    <location>
        <begin position="1"/>
        <end position="19"/>
    </location>
</feature>
<evidence type="ECO:0000313" key="3">
    <source>
        <dbReference type="Proteomes" id="UP000016932"/>
    </source>
</evidence>
<reference evidence="2 3" key="1">
    <citation type="journal article" date="2012" name="PLoS Pathog.">
        <title>Diverse lifestyles and strategies of plant pathogenesis encoded in the genomes of eighteen Dothideomycetes fungi.</title>
        <authorList>
            <person name="Ohm R.A."/>
            <person name="Feau N."/>
            <person name="Henrissat B."/>
            <person name="Schoch C.L."/>
            <person name="Horwitz B.A."/>
            <person name="Barry K.W."/>
            <person name="Condon B.J."/>
            <person name="Copeland A.C."/>
            <person name="Dhillon B."/>
            <person name="Glaser F."/>
            <person name="Hesse C.N."/>
            <person name="Kosti I."/>
            <person name="LaButti K."/>
            <person name="Lindquist E.A."/>
            <person name="Lucas S."/>
            <person name="Salamov A.A."/>
            <person name="Bradshaw R.E."/>
            <person name="Ciuffetti L."/>
            <person name="Hamelin R.C."/>
            <person name="Kema G.H.J."/>
            <person name="Lawrence C."/>
            <person name="Scott J.A."/>
            <person name="Spatafora J.W."/>
            <person name="Turgeon B.G."/>
            <person name="de Wit P.J.G.M."/>
            <person name="Zhong S."/>
            <person name="Goodwin S.B."/>
            <person name="Grigoriev I.V."/>
        </authorList>
    </citation>
    <scope>NUCLEOTIDE SEQUENCE [LARGE SCALE GENOMIC DNA]</scope>
    <source>
        <strain evidence="2 3">CIRAD86</strain>
    </source>
</reference>
<dbReference type="GeneID" id="19336797"/>
<evidence type="ECO:0008006" key="4">
    <source>
        <dbReference type="Google" id="ProtNLM"/>
    </source>
</evidence>
<keyword evidence="3" id="KW-1185">Reference proteome</keyword>
<keyword evidence="1" id="KW-0732">Signal</keyword>
<name>N1Q5Q2_PSEFD</name>
<proteinExistence type="predicted"/>
<organism evidence="2 3">
    <name type="scientific">Pseudocercospora fijiensis (strain CIRAD86)</name>
    <name type="common">Black leaf streak disease fungus</name>
    <name type="synonym">Mycosphaerella fijiensis</name>
    <dbReference type="NCBI Taxonomy" id="383855"/>
    <lineage>
        <taxon>Eukaryota</taxon>
        <taxon>Fungi</taxon>
        <taxon>Dikarya</taxon>
        <taxon>Ascomycota</taxon>
        <taxon>Pezizomycotina</taxon>
        <taxon>Dothideomycetes</taxon>
        <taxon>Dothideomycetidae</taxon>
        <taxon>Mycosphaerellales</taxon>
        <taxon>Mycosphaerellaceae</taxon>
        <taxon>Pseudocercospora</taxon>
    </lineage>
</organism>
<sequence length="130" mass="14022">MANTKFLLTATLLPALVFGAVEYQIATRGCKVVPDGIARFWEADGNECMWGAEYLTTPYTIGTGSHTTTYQSICCVWDRGVGECFWNQKKNGDIHSRGDCATDVTTCASITRHPGSDHGLSPPAQAQGTC</sequence>
<dbReference type="VEuPathDB" id="FungiDB:MYCFIDRAFT_209460"/>
<protein>
    <recommendedName>
        <fullName evidence="4">Small secreted protein</fullName>
    </recommendedName>
</protein>
<gene>
    <name evidence="2" type="ORF">MYCFIDRAFT_209460</name>
</gene>
<dbReference type="RefSeq" id="XP_007920770.1">
    <property type="nucleotide sequence ID" value="XM_007922579.1"/>
</dbReference>
<dbReference type="Proteomes" id="UP000016932">
    <property type="component" value="Unassembled WGS sequence"/>
</dbReference>
<evidence type="ECO:0000256" key="1">
    <source>
        <dbReference type="SAM" id="SignalP"/>
    </source>
</evidence>